<dbReference type="InterPro" id="IPR020094">
    <property type="entry name" value="TruA/RsuA/RluB/E/F_N"/>
</dbReference>
<sequence>MIIITDRLVCLPKNLQNLHLRKSAKLASIGKRNPRNLHQHHYLLLPLMENLGEKEKHVHYNHTDPWRYARWDARESYQFMYSRPWQQVNDFYLNAVNGSLSLLALFGAKTFLDHNDPDIPEVSDNNELWSFASEHKSGRWARVTFKIILSYHGGSFDGWQKQPGLKTVQSVIEGSLGDFVDEKKAQLLKDKGFPVEGCVAVAGRTDKGVTALRQVCSFYTWRKDVKPRDVGGAINNAAPGSLKVISVSEVSRTFHPNFSAKWRRYLYIFPLTDKEYVDQNCENGDCFQSFRCNQKHDELQYGYADSNEDNIQNLTDNNKDDFETGKKPEKFSIRRVDQLLRRLEGKLLSYKLYARDTKASRNVGPPTECFVYHARAAEARLPITDHGEGRRVMCIELVANRFLRKADSCQRIKKPNVIIDFFVSIADYPRNSRGALCAPDGSSACGNINKRGCCWSRRRCLVKAHGCHV</sequence>
<dbReference type="EMBL" id="JARAOO010000003">
    <property type="protein sequence ID" value="KAJ7973680.1"/>
    <property type="molecule type" value="Genomic_DNA"/>
</dbReference>
<dbReference type="InterPro" id="IPR001406">
    <property type="entry name" value="PsdUridine_synth_TruA"/>
</dbReference>
<evidence type="ECO:0000313" key="2">
    <source>
        <dbReference type="EMBL" id="KAJ7973680.1"/>
    </source>
</evidence>
<proteinExistence type="predicted"/>
<dbReference type="InterPro" id="IPR020103">
    <property type="entry name" value="PsdUridine_synth_cat_dom_sf"/>
</dbReference>
<evidence type="ECO:0000256" key="1">
    <source>
        <dbReference type="ARBA" id="ARBA00023235"/>
    </source>
</evidence>
<dbReference type="SUPFAM" id="SSF55120">
    <property type="entry name" value="Pseudouridine synthase"/>
    <property type="match status" value="1"/>
</dbReference>
<accession>A0AAD7Q2I7</accession>
<keyword evidence="3" id="KW-1185">Reference proteome</keyword>
<keyword evidence="1" id="KW-0413">Isomerase</keyword>
<reference evidence="2" key="1">
    <citation type="journal article" date="2023" name="Science">
        <title>Elucidation of the pathway for biosynthesis of saponin adjuvants from the soapbark tree.</title>
        <authorList>
            <person name="Reed J."/>
            <person name="Orme A."/>
            <person name="El-Demerdash A."/>
            <person name="Owen C."/>
            <person name="Martin L.B.B."/>
            <person name="Misra R.C."/>
            <person name="Kikuchi S."/>
            <person name="Rejzek M."/>
            <person name="Martin A.C."/>
            <person name="Harkess A."/>
            <person name="Leebens-Mack J."/>
            <person name="Louveau T."/>
            <person name="Stephenson M.J."/>
            <person name="Osbourn A."/>
        </authorList>
    </citation>
    <scope>NUCLEOTIDE SEQUENCE</scope>
    <source>
        <tissue evidence="2">Leaf</tissue>
    </source>
</reference>
<dbReference type="GO" id="GO:0003723">
    <property type="term" value="F:RNA binding"/>
    <property type="evidence" value="ECO:0007669"/>
    <property type="project" value="InterPro"/>
</dbReference>
<dbReference type="GO" id="GO:0009982">
    <property type="term" value="F:pseudouridine synthase activity"/>
    <property type="evidence" value="ECO:0007669"/>
    <property type="project" value="InterPro"/>
</dbReference>
<comment type="caution">
    <text evidence="2">The sequence shown here is derived from an EMBL/GenBank/DDBJ whole genome shotgun (WGS) entry which is preliminary data.</text>
</comment>
<dbReference type="GO" id="GO:0031119">
    <property type="term" value="P:tRNA pseudouridine synthesis"/>
    <property type="evidence" value="ECO:0007669"/>
    <property type="project" value="TreeGrafter"/>
</dbReference>
<dbReference type="Proteomes" id="UP001163823">
    <property type="component" value="Chromosome 3"/>
</dbReference>
<dbReference type="PANTHER" id="PTHR11142">
    <property type="entry name" value="PSEUDOURIDYLATE SYNTHASE"/>
    <property type="match status" value="1"/>
</dbReference>
<gene>
    <name evidence="2" type="ORF">O6P43_003879</name>
</gene>
<protein>
    <submittedName>
        <fullName evidence="2">tRNA pseudouridine synthase</fullName>
    </submittedName>
</protein>
<organism evidence="2 3">
    <name type="scientific">Quillaja saponaria</name>
    <name type="common">Soap bark tree</name>
    <dbReference type="NCBI Taxonomy" id="32244"/>
    <lineage>
        <taxon>Eukaryota</taxon>
        <taxon>Viridiplantae</taxon>
        <taxon>Streptophyta</taxon>
        <taxon>Embryophyta</taxon>
        <taxon>Tracheophyta</taxon>
        <taxon>Spermatophyta</taxon>
        <taxon>Magnoliopsida</taxon>
        <taxon>eudicotyledons</taxon>
        <taxon>Gunneridae</taxon>
        <taxon>Pentapetalae</taxon>
        <taxon>rosids</taxon>
        <taxon>fabids</taxon>
        <taxon>Fabales</taxon>
        <taxon>Quillajaceae</taxon>
        <taxon>Quillaja</taxon>
    </lineage>
</organism>
<name>A0AAD7Q2I7_QUISA</name>
<evidence type="ECO:0000313" key="3">
    <source>
        <dbReference type="Proteomes" id="UP001163823"/>
    </source>
</evidence>
<dbReference type="PANTHER" id="PTHR11142:SF10">
    <property type="entry name" value="TRNA PSEUDOURIDINE SYNTHASE"/>
    <property type="match status" value="1"/>
</dbReference>
<dbReference type="AlphaFoldDB" id="A0AAD7Q2I7"/>
<dbReference type="Gene3D" id="3.30.70.580">
    <property type="entry name" value="Pseudouridine synthase I, catalytic domain, N-terminal subdomain"/>
    <property type="match status" value="1"/>
</dbReference>